<comment type="caution">
    <text evidence="4">The sequence shown here is derived from an EMBL/GenBank/DDBJ whole genome shotgun (WGS) entry which is preliminary data.</text>
</comment>
<dbReference type="CDD" id="cd00865">
    <property type="entry name" value="PEBP_bact_arch"/>
    <property type="match status" value="1"/>
</dbReference>
<organism evidence="4 5">
    <name type="scientific">Tistrella arctica</name>
    <dbReference type="NCBI Taxonomy" id="3133430"/>
    <lineage>
        <taxon>Bacteria</taxon>
        <taxon>Pseudomonadati</taxon>
        <taxon>Pseudomonadota</taxon>
        <taxon>Alphaproteobacteria</taxon>
        <taxon>Geminicoccales</taxon>
        <taxon>Geminicoccaceae</taxon>
        <taxon>Tistrella</taxon>
    </lineage>
</organism>
<dbReference type="RefSeq" id="WP_345937628.1">
    <property type="nucleotide sequence ID" value="NZ_JBBKTW010000005.1"/>
</dbReference>
<accession>A0ABU9YLH6</accession>
<dbReference type="NCBIfam" id="TIGR00481">
    <property type="entry name" value="YbhB/YbcL family Raf kinase inhibitor-like protein"/>
    <property type="match status" value="1"/>
</dbReference>
<sequence length="648" mass="67903">MICARPRYPKRWPAPGGAAIGLALALLLAAAAPAASAPAPGADSAGSSAAPDATRGATPGAVRITGSVVEPAAIPLPPSDQDLAGRLSVPEGFEVEVYARDLINPRMLAYSPDGVLPDNVLYVTRRQLGDVVMLRQGDDGATRAPVTVASRPGLHGIAFDGNRVYLATVRDVYVADVLADGRFGRLERIIDDLPDGGQHANRSLAVGPDGMLYISVGSSCNACDETNPEHATILRATPDGRSRTIFASGLRNTIGFDWQPGTGALYGLDHGIDWLGDDGQMEEVNRIEQGRRYGWPHVVDFNNPTPRADPPQGMSIDDWIRLSTPAVAGYTAHAAPMQMAFHDGHGMPADVAGDAFAAMRGSWNRQPPSGYEVVRIDFDNGKLRGITPFLTGFLVSGQDGGHGMLGRPTGIAIAPDGAIMVADDTQGVIYRISAEGKDGAPTAPPRTPVPQKPVPQKPVPQKLAPQNPAMAEPVMALDHLAPDGAAELALTAGFSDGGTIPDTNRARGDDASPALTWEGAPESARSFAVIMEDAAATDPAAPSGQVPFVHWIIHDIPADLSALREGLPTHPRLQDPEGARQGTNSRGSIGYTGPRPPAGDRPHPYQITVLALDVERLDVPPMAGRQAVLDAMTSHVVAAGRMVGHAAP</sequence>
<reference evidence="4 5" key="1">
    <citation type="submission" date="2024-03" db="EMBL/GenBank/DDBJ databases">
        <title>High-quality draft genome sequencing of Tistrella sp. BH-R2-4.</title>
        <authorList>
            <person name="Dong C."/>
        </authorList>
    </citation>
    <scope>NUCLEOTIDE SEQUENCE [LARGE SCALE GENOMIC DNA]</scope>
    <source>
        <strain evidence="4 5">BH-R2-4</strain>
    </source>
</reference>
<feature type="signal peptide" evidence="2">
    <location>
        <begin position="1"/>
        <end position="37"/>
    </location>
</feature>
<feature type="compositionally biased region" description="Low complexity" evidence="1">
    <location>
        <begin position="39"/>
        <end position="53"/>
    </location>
</feature>
<evidence type="ECO:0000256" key="2">
    <source>
        <dbReference type="SAM" id="SignalP"/>
    </source>
</evidence>
<evidence type="ECO:0000313" key="5">
    <source>
        <dbReference type="Proteomes" id="UP001413721"/>
    </source>
</evidence>
<dbReference type="GO" id="GO:0004860">
    <property type="term" value="F:protein kinase inhibitor activity"/>
    <property type="evidence" value="ECO:0007669"/>
    <property type="project" value="UniProtKB-KW"/>
</dbReference>
<dbReference type="Proteomes" id="UP001413721">
    <property type="component" value="Unassembled WGS sequence"/>
</dbReference>
<feature type="region of interest" description="Disordered" evidence="1">
    <location>
        <begin position="567"/>
        <end position="604"/>
    </location>
</feature>
<dbReference type="InterPro" id="IPR011042">
    <property type="entry name" value="6-blade_b-propeller_TolB-like"/>
</dbReference>
<proteinExistence type="predicted"/>
<evidence type="ECO:0000259" key="3">
    <source>
        <dbReference type="Pfam" id="PF22807"/>
    </source>
</evidence>
<dbReference type="InterPro" id="IPR008914">
    <property type="entry name" value="PEBP"/>
</dbReference>
<dbReference type="Gene3D" id="2.120.10.30">
    <property type="entry name" value="TolB, C-terminal domain"/>
    <property type="match status" value="1"/>
</dbReference>
<dbReference type="PANTHER" id="PTHR19328">
    <property type="entry name" value="HEDGEHOG-INTERACTING PROTEIN"/>
    <property type="match status" value="1"/>
</dbReference>
<dbReference type="SUPFAM" id="SSF49777">
    <property type="entry name" value="PEBP-like"/>
    <property type="match status" value="1"/>
</dbReference>
<keyword evidence="2" id="KW-0732">Signal</keyword>
<dbReference type="EMBL" id="JBBKTW010000005">
    <property type="protein sequence ID" value="MEN2989567.1"/>
    <property type="molecule type" value="Genomic_DNA"/>
</dbReference>
<dbReference type="InterPro" id="IPR036610">
    <property type="entry name" value="PEBP-like_sf"/>
</dbReference>
<name>A0ABU9YLH6_9PROT</name>
<keyword evidence="5" id="KW-1185">Reference proteome</keyword>
<dbReference type="InterPro" id="IPR011041">
    <property type="entry name" value="Quinoprot_gluc/sorb_DH_b-prop"/>
</dbReference>
<feature type="chain" id="PRO_5045845984" evidence="2">
    <location>
        <begin position="38"/>
        <end position="648"/>
    </location>
</feature>
<feature type="region of interest" description="Disordered" evidence="1">
    <location>
        <begin position="436"/>
        <end position="464"/>
    </location>
</feature>
<dbReference type="InterPro" id="IPR054539">
    <property type="entry name" value="Beta-prop_PDH"/>
</dbReference>
<dbReference type="Gene3D" id="3.90.280.10">
    <property type="entry name" value="PEBP-like"/>
    <property type="match status" value="1"/>
</dbReference>
<dbReference type="InterPro" id="IPR005247">
    <property type="entry name" value="YbhB_YbcL/LppC-like"/>
</dbReference>
<evidence type="ECO:0000256" key="1">
    <source>
        <dbReference type="SAM" id="MobiDB-lite"/>
    </source>
</evidence>
<dbReference type="PANTHER" id="PTHR19328:SF53">
    <property type="entry name" value="MEMBRANE PROTEIN"/>
    <property type="match status" value="1"/>
</dbReference>
<dbReference type="SUPFAM" id="SSF50952">
    <property type="entry name" value="Soluble quinoprotein glucose dehydrogenase"/>
    <property type="match status" value="1"/>
</dbReference>
<gene>
    <name evidence="4" type="ORF">WG926_14720</name>
</gene>
<feature type="region of interest" description="Disordered" evidence="1">
    <location>
        <begin position="39"/>
        <end position="59"/>
    </location>
</feature>
<dbReference type="Pfam" id="PF01161">
    <property type="entry name" value="PBP"/>
    <property type="match status" value="1"/>
</dbReference>
<evidence type="ECO:0000313" key="4">
    <source>
        <dbReference type="EMBL" id="MEN2989567.1"/>
    </source>
</evidence>
<feature type="compositionally biased region" description="Pro residues" evidence="1">
    <location>
        <begin position="442"/>
        <end position="458"/>
    </location>
</feature>
<feature type="domain" description="Pyrroloquinoline quinone-dependent pyranose dehydrogenase beta-propeller" evidence="3">
    <location>
        <begin position="88"/>
        <end position="433"/>
    </location>
</feature>
<dbReference type="Pfam" id="PF22807">
    <property type="entry name" value="TrAA12"/>
    <property type="match status" value="1"/>
</dbReference>
<keyword evidence="4" id="KW-0649">Protein kinase inhibitor</keyword>
<protein>
    <submittedName>
        <fullName evidence="4">YbhB/YbcL family Raf kinase inhibitor-like protein</fullName>
    </submittedName>
</protein>